<dbReference type="RefSeq" id="XP_024747451.1">
    <property type="nucleotide sequence ID" value="XM_024892827.1"/>
</dbReference>
<feature type="compositionally biased region" description="Pro residues" evidence="1">
    <location>
        <begin position="66"/>
        <end position="82"/>
    </location>
</feature>
<proteinExistence type="predicted"/>
<keyword evidence="3" id="KW-1185">Reference proteome</keyword>
<name>A0A2T4B4J8_9HYPO</name>
<dbReference type="Proteomes" id="UP000241546">
    <property type="component" value="Unassembled WGS sequence"/>
</dbReference>
<dbReference type="AlphaFoldDB" id="A0A2T4B4J8"/>
<sequence length="92" mass="10008">MCPLQRRIDSHPTPLCIWPETSPRQPSHRAPAARLPIRACFVPAGPPSLAAHLQQTTSIASTPPAAFHPPPTSPCRPLPTRPLPRARDSRSL</sequence>
<gene>
    <name evidence="2" type="ORF">BBK36DRAFT_1135986</name>
</gene>
<dbReference type="EMBL" id="KZ680217">
    <property type="protein sequence ID" value="PTB64131.1"/>
    <property type="molecule type" value="Genomic_DNA"/>
</dbReference>
<feature type="region of interest" description="Disordered" evidence="1">
    <location>
        <begin position="51"/>
        <end position="92"/>
    </location>
</feature>
<evidence type="ECO:0000313" key="3">
    <source>
        <dbReference type="Proteomes" id="UP000241546"/>
    </source>
</evidence>
<reference evidence="3" key="1">
    <citation type="submission" date="2016-07" db="EMBL/GenBank/DDBJ databases">
        <title>Multiple horizontal gene transfer events from other fungi enriched the ability of initially mycotrophic Trichoderma (Ascomycota) to feed on dead plant biomass.</title>
        <authorList>
            <consortium name="DOE Joint Genome Institute"/>
            <person name="Atanasova L."/>
            <person name="Chenthamara K."/>
            <person name="Zhang J."/>
            <person name="Grujic M."/>
            <person name="Henrissat B."/>
            <person name="Kuo A."/>
            <person name="Aerts A."/>
            <person name="Salamov A."/>
            <person name="Lipzen A."/>
            <person name="Labutti K."/>
            <person name="Barry K."/>
            <person name="Miao Y."/>
            <person name="Rahimi M.J."/>
            <person name="Shen Q."/>
            <person name="Grigoriev I.V."/>
            <person name="Kubicek C.P."/>
            <person name="Druzhinina I.S."/>
        </authorList>
    </citation>
    <scope>NUCLEOTIDE SEQUENCE [LARGE SCALE GENOMIC DNA]</scope>
    <source>
        <strain evidence="3">TUCIM 6016</strain>
    </source>
</reference>
<protein>
    <submittedName>
        <fullName evidence="2">Uncharacterized protein</fullName>
    </submittedName>
</protein>
<accession>A0A2T4B4J8</accession>
<evidence type="ECO:0000313" key="2">
    <source>
        <dbReference type="EMBL" id="PTB64131.1"/>
    </source>
</evidence>
<organism evidence="2 3">
    <name type="scientific">Trichoderma citrinoviride</name>
    <dbReference type="NCBI Taxonomy" id="58853"/>
    <lineage>
        <taxon>Eukaryota</taxon>
        <taxon>Fungi</taxon>
        <taxon>Dikarya</taxon>
        <taxon>Ascomycota</taxon>
        <taxon>Pezizomycotina</taxon>
        <taxon>Sordariomycetes</taxon>
        <taxon>Hypocreomycetidae</taxon>
        <taxon>Hypocreales</taxon>
        <taxon>Hypocreaceae</taxon>
        <taxon>Trichoderma</taxon>
    </lineage>
</organism>
<dbReference type="GeneID" id="36600945"/>
<evidence type="ECO:0000256" key="1">
    <source>
        <dbReference type="SAM" id="MobiDB-lite"/>
    </source>
</evidence>